<dbReference type="InterPro" id="IPR032752">
    <property type="entry name" value="DC-UbP/UBTD2_N"/>
</dbReference>
<accession>A0A8J5KMN7</accession>
<dbReference type="Gene3D" id="1.20.225.20">
    <property type="entry name" value="Ub domain-containing protein, DC-UbP/UBTD2, N-terminal domain"/>
    <property type="match status" value="1"/>
</dbReference>
<evidence type="ECO:0000313" key="2">
    <source>
        <dbReference type="EMBL" id="KAG6484459.1"/>
    </source>
</evidence>
<dbReference type="InterPro" id="IPR038169">
    <property type="entry name" value="DC-UbP/UBTD2_N_sf"/>
</dbReference>
<evidence type="ECO:0000259" key="1">
    <source>
        <dbReference type="Pfam" id="PF16455"/>
    </source>
</evidence>
<keyword evidence="3" id="KW-1185">Reference proteome</keyword>
<organism evidence="2 3">
    <name type="scientific">Zingiber officinale</name>
    <name type="common">Ginger</name>
    <name type="synonym">Amomum zingiber</name>
    <dbReference type="NCBI Taxonomy" id="94328"/>
    <lineage>
        <taxon>Eukaryota</taxon>
        <taxon>Viridiplantae</taxon>
        <taxon>Streptophyta</taxon>
        <taxon>Embryophyta</taxon>
        <taxon>Tracheophyta</taxon>
        <taxon>Spermatophyta</taxon>
        <taxon>Magnoliopsida</taxon>
        <taxon>Liliopsida</taxon>
        <taxon>Zingiberales</taxon>
        <taxon>Zingiberaceae</taxon>
        <taxon>Zingiber</taxon>
    </lineage>
</organism>
<dbReference type="PANTHER" id="PTHR13609">
    <property type="entry name" value="UBIQUITIN DOMAIN CONTAINING 1 PROTEIN-RELATED"/>
    <property type="match status" value="1"/>
</dbReference>
<reference evidence="2 3" key="1">
    <citation type="submission" date="2020-08" db="EMBL/GenBank/DDBJ databases">
        <title>Plant Genome Project.</title>
        <authorList>
            <person name="Zhang R.-G."/>
        </authorList>
    </citation>
    <scope>NUCLEOTIDE SEQUENCE [LARGE SCALE GENOMIC DNA]</scope>
    <source>
        <tissue evidence="2">Rhizome</tissue>
    </source>
</reference>
<name>A0A8J5KMN7_ZINOF</name>
<dbReference type="InterPro" id="IPR039869">
    <property type="entry name" value="UBTD1/2"/>
</dbReference>
<dbReference type="EMBL" id="JACMSC010000015">
    <property type="protein sequence ID" value="KAG6484459.1"/>
    <property type="molecule type" value="Genomic_DNA"/>
</dbReference>
<dbReference type="AlphaFoldDB" id="A0A8J5KMN7"/>
<dbReference type="Proteomes" id="UP000734854">
    <property type="component" value="Unassembled WGS sequence"/>
</dbReference>
<gene>
    <name evidence="2" type="ORF">ZIOFF_052977</name>
</gene>
<feature type="domain" description="DC-UbP/UBTD2 N-terminal" evidence="1">
    <location>
        <begin position="6"/>
        <end position="48"/>
    </location>
</feature>
<evidence type="ECO:0000313" key="3">
    <source>
        <dbReference type="Proteomes" id="UP000734854"/>
    </source>
</evidence>
<proteinExistence type="predicted"/>
<comment type="caution">
    <text evidence="2">The sequence shown here is derived from an EMBL/GenBank/DDBJ whole genome shotgun (WGS) entry which is preliminary data.</text>
</comment>
<sequence>MHPETTKKLRKPRSWRHPQPITSAELKQMREEFWDTAPHYGGQKGICEISHMLLPVMVLNWVLIIAA</sequence>
<dbReference type="Pfam" id="PF16455">
    <property type="entry name" value="UBD"/>
    <property type="match status" value="1"/>
</dbReference>
<protein>
    <recommendedName>
        <fullName evidence="1">DC-UbP/UBTD2 N-terminal domain-containing protein</fullName>
    </recommendedName>
</protein>